<proteinExistence type="predicted"/>
<reference evidence="1 2" key="1">
    <citation type="submission" date="2022-12" db="EMBL/GenBank/DDBJ databases">
        <title>Chromosome-scale assembly of the Ensete ventricosum genome.</title>
        <authorList>
            <person name="Dussert Y."/>
            <person name="Stocks J."/>
            <person name="Wendawek A."/>
            <person name="Woldeyes F."/>
            <person name="Nichols R.A."/>
            <person name="Borrell J.S."/>
        </authorList>
    </citation>
    <scope>NUCLEOTIDE SEQUENCE [LARGE SCALE GENOMIC DNA]</scope>
    <source>
        <strain evidence="2">cv. Maze</strain>
        <tissue evidence="1">Seeds</tissue>
    </source>
</reference>
<sequence length="129" mass="14773">MSSSDAVNGQRSSNFPIQPIIGVEGEWGPRGIDGYDEFLSWCSWRHYVVEIRVQFEGTQSTAIATPRGLRACTCPLNRDIHACTYHHSLRPRLIIHKIMWAYVSTHHAFVPRDVLLRETVARQNVILQM</sequence>
<gene>
    <name evidence="1" type="ORF">OPV22_017271</name>
</gene>
<evidence type="ECO:0008006" key="3">
    <source>
        <dbReference type="Google" id="ProtNLM"/>
    </source>
</evidence>
<comment type="caution">
    <text evidence="1">The sequence shown here is derived from an EMBL/GenBank/DDBJ whole genome shotgun (WGS) entry which is preliminary data.</text>
</comment>
<accession>A0AAV8QSU5</accession>
<dbReference type="AlphaFoldDB" id="A0AAV8QSU5"/>
<dbReference type="Proteomes" id="UP001222027">
    <property type="component" value="Unassembled WGS sequence"/>
</dbReference>
<name>A0AAV8QSU5_ENSVE</name>
<organism evidence="1 2">
    <name type="scientific">Ensete ventricosum</name>
    <name type="common">Abyssinian banana</name>
    <name type="synonym">Musa ensete</name>
    <dbReference type="NCBI Taxonomy" id="4639"/>
    <lineage>
        <taxon>Eukaryota</taxon>
        <taxon>Viridiplantae</taxon>
        <taxon>Streptophyta</taxon>
        <taxon>Embryophyta</taxon>
        <taxon>Tracheophyta</taxon>
        <taxon>Spermatophyta</taxon>
        <taxon>Magnoliopsida</taxon>
        <taxon>Liliopsida</taxon>
        <taxon>Zingiberales</taxon>
        <taxon>Musaceae</taxon>
        <taxon>Ensete</taxon>
    </lineage>
</organism>
<dbReference type="EMBL" id="JAQQAF010000005">
    <property type="protein sequence ID" value="KAJ8484786.1"/>
    <property type="molecule type" value="Genomic_DNA"/>
</dbReference>
<protein>
    <recommendedName>
        <fullName evidence="3">SWIM-type domain-containing protein</fullName>
    </recommendedName>
</protein>
<evidence type="ECO:0000313" key="2">
    <source>
        <dbReference type="Proteomes" id="UP001222027"/>
    </source>
</evidence>
<keyword evidence="2" id="KW-1185">Reference proteome</keyword>
<evidence type="ECO:0000313" key="1">
    <source>
        <dbReference type="EMBL" id="KAJ8484786.1"/>
    </source>
</evidence>